<dbReference type="AlphaFoldDB" id="A0A9N7TT07"/>
<dbReference type="EMBL" id="CADEAL010000295">
    <property type="protein sequence ID" value="CAB1417956.1"/>
    <property type="molecule type" value="Genomic_DNA"/>
</dbReference>
<dbReference type="Proteomes" id="UP001153269">
    <property type="component" value="Unassembled WGS sequence"/>
</dbReference>
<reference evidence="2" key="1">
    <citation type="submission" date="2020-03" db="EMBL/GenBank/DDBJ databases">
        <authorList>
            <person name="Weist P."/>
        </authorList>
    </citation>
    <scope>NUCLEOTIDE SEQUENCE</scope>
</reference>
<gene>
    <name evidence="2" type="ORF">PLEPLA_LOCUS5778</name>
</gene>
<comment type="caution">
    <text evidence="2">The sequence shown here is derived from an EMBL/GenBank/DDBJ whole genome shotgun (WGS) entry which is preliminary data.</text>
</comment>
<evidence type="ECO:0000313" key="3">
    <source>
        <dbReference type="Proteomes" id="UP001153269"/>
    </source>
</evidence>
<protein>
    <submittedName>
        <fullName evidence="2">Uncharacterized protein</fullName>
    </submittedName>
</protein>
<feature type="region of interest" description="Disordered" evidence="1">
    <location>
        <begin position="14"/>
        <end position="56"/>
    </location>
</feature>
<accession>A0A9N7TT07</accession>
<evidence type="ECO:0000256" key="1">
    <source>
        <dbReference type="SAM" id="MobiDB-lite"/>
    </source>
</evidence>
<organism evidence="2 3">
    <name type="scientific">Pleuronectes platessa</name>
    <name type="common">European plaice</name>
    <dbReference type="NCBI Taxonomy" id="8262"/>
    <lineage>
        <taxon>Eukaryota</taxon>
        <taxon>Metazoa</taxon>
        <taxon>Chordata</taxon>
        <taxon>Craniata</taxon>
        <taxon>Vertebrata</taxon>
        <taxon>Euteleostomi</taxon>
        <taxon>Actinopterygii</taxon>
        <taxon>Neopterygii</taxon>
        <taxon>Teleostei</taxon>
        <taxon>Neoteleostei</taxon>
        <taxon>Acanthomorphata</taxon>
        <taxon>Carangaria</taxon>
        <taxon>Pleuronectiformes</taxon>
        <taxon>Pleuronectoidei</taxon>
        <taxon>Pleuronectidae</taxon>
        <taxon>Pleuronectes</taxon>
    </lineage>
</organism>
<feature type="compositionally biased region" description="Low complexity" evidence="1">
    <location>
        <begin position="16"/>
        <end position="27"/>
    </location>
</feature>
<evidence type="ECO:0000313" key="2">
    <source>
        <dbReference type="EMBL" id="CAB1417956.1"/>
    </source>
</evidence>
<feature type="compositionally biased region" description="Basic and acidic residues" evidence="1">
    <location>
        <begin position="30"/>
        <end position="46"/>
    </location>
</feature>
<name>A0A9N7TT07_PLEPL</name>
<proteinExistence type="predicted"/>
<sequence length="124" mass="13883">MGALRRGRLVLPYLRGGAPAAAGQQGQSEGGKRTRGEREKEEEDKQGMVPDKRRRSIVHAGSLASLPGTPRFCHDCWLGGLLAGNWQNVKSRRGTSSHPRHMPARYREWIRVEKTPPGRPYQDD</sequence>
<keyword evidence="3" id="KW-1185">Reference proteome</keyword>